<dbReference type="GeneID" id="109476026"/>
<feature type="transmembrane region" description="Helical" evidence="2">
    <location>
        <begin position="14"/>
        <end position="38"/>
    </location>
</feature>
<reference evidence="4" key="1">
    <citation type="submission" date="2025-08" db="UniProtKB">
        <authorList>
            <consortium name="RefSeq"/>
        </authorList>
    </citation>
    <scope>IDENTIFICATION</scope>
    <source>
        <tissue evidence="4">Gonad</tissue>
    </source>
</reference>
<dbReference type="Proteomes" id="UP000515135">
    <property type="component" value="Unplaced"/>
</dbReference>
<dbReference type="OrthoDB" id="10029703at2759"/>
<dbReference type="KEGG" id="bbel:109476026"/>
<keyword evidence="2" id="KW-1133">Transmembrane helix</keyword>
<organism evidence="3 4">
    <name type="scientific">Branchiostoma belcheri</name>
    <name type="common">Amphioxus</name>
    <dbReference type="NCBI Taxonomy" id="7741"/>
    <lineage>
        <taxon>Eukaryota</taxon>
        <taxon>Metazoa</taxon>
        <taxon>Chordata</taxon>
        <taxon>Cephalochordata</taxon>
        <taxon>Leptocardii</taxon>
        <taxon>Amphioxiformes</taxon>
        <taxon>Branchiostomatidae</taxon>
        <taxon>Branchiostoma</taxon>
    </lineage>
</organism>
<name>A0A6P4ZMW2_BRABE</name>
<evidence type="ECO:0000256" key="2">
    <source>
        <dbReference type="SAM" id="Phobius"/>
    </source>
</evidence>
<keyword evidence="2" id="KW-0472">Membrane</keyword>
<keyword evidence="2" id="KW-0812">Transmembrane</keyword>
<gene>
    <name evidence="4" type="primary">LOC109476026</name>
</gene>
<sequence length="115" mass="13217">MASVTCSRPRRTRLWYGVFGFTAALLLSSTLLVLLWLLSNQRDSMSETVPRANIRDIPVVSMETKDSVNLAFSQSGGYVKRTSLTKWRKVRRRGRRENAPIDDEDYVGDEQRDIH</sequence>
<accession>A0A6P4ZMW2</accession>
<evidence type="ECO:0000256" key="1">
    <source>
        <dbReference type="SAM" id="MobiDB-lite"/>
    </source>
</evidence>
<evidence type="ECO:0000313" key="3">
    <source>
        <dbReference type="Proteomes" id="UP000515135"/>
    </source>
</evidence>
<dbReference type="RefSeq" id="XP_019632397.1">
    <property type="nucleotide sequence ID" value="XM_019776838.1"/>
</dbReference>
<dbReference type="AlphaFoldDB" id="A0A6P4ZMW2"/>
<feature type="region of interest" description="Disordered" evidence="1">
    <location>
        <begin position="92"/>
        <end position="115"/>
    </location>
</feature>
<keyword evidence="3" id="KW-1185">Reference proteome</keyword>
<evidence type="ECO:0000313" key="4">
    <source>
        <dbReference type="RefSeq" id="XP_019632397.1"/>
    </source>
</evidence>
<protein>
    <submittedName>
        <fullName evidence="4">Uncharacterized protein LOC109476026</fullName>
    </submittedName>
</protein>
<proteinExistence type="predicted"/>